<evidence type="ECO:0000256" key="3">
    <source>
        <dbReference type="ARBA" id="ARBA00022475"/>
    </source>
</evidence>
<feature type="transmembrane region" description="Helical" evidence="7">
    <location>
        <begin position="184"/>
        <end position="201"/>
    </location>
</feature>
<dbReference type="PANTHER" id="PTHR40074:SF2">
    <property type="entry name" value="O-ACETYLTRANSFERASE WECH"/>
    <property type="match status" value="1"/>
</dbReference>
<keyword evidence="9" id="KW-0012">Acyltransferase</keyword>
<evidence type="ECO:0000256" key="2">
    <source>
        <dbReference type="ARBA" id="ARBA00007400"/>
    </source>
</evidence>
<feature type="domain" description="Acyltransferase 3" evidence="8">
    <location>
        <begin position="7"/>
        <end position="333"/>
    </location>
</feature>
<dbReference type="Pfam" id="PF01757">
    <property type="entry name" value="Acyl_transf_3"/>
    <property type="match status" value="1"/>
</dbReference>
<feature type="transmembrane region" description="Helical" evidence="7">
    <location>
        <begin position="12"/>
        <end position="30"/>
    </location>
</feature>
<dbReference type="EMBL" id="JAGVRK010000001">
    <property type="protein sequence ID" value="MBS2970716.1"/>
    <property type="molecule type" value="Genomic_DNA"/>
</dbReference>
<keyword evidence="9" id="KW-0808">Transferase</keyword>
<evidence type="ECO:0000313" key="9">
    <source>
        <dbReference type="EMBL" id="MBS2970716.1"/>
    </source>
</evidence>
<feature type="transmembrane region" description="Helical" evidence="7">
    <location>
        <begin position="154"/>
        <end position="172"/>
    </location>
</feature>
<dbReference type="Proteomes" id="UP000682403">
    <property type="component" value="Unassembled WGS sequence"/>
</dbReference>
<dbReference type="InterPro" id="IPR002656">
    <property type="entry name" value="Acyl_transf_3_dom"/>
</dbReference>
<feature type="transmembrane region" description="Helical" evidence="7">
    <location>
        <begin position="82"/>
        <end position="100"/>
    </location>
</feature>
<evidence type="ECO:0000256" key="7">
    <source>
        <dbReference type="SAM" id="Phobius"/>
    </source>
</evidence>
<evidence type="ECO:0000256" key="5">
    <source>
        <dbReference type="ARBA" id="ARBA00022989"/>
    </source>
</evidence>
<accession>A0ABS5LJD5</accession>
<organism evidence="9 10">
    <name type="scientific">Metabacillus flavus</name>
    <dbReference type="NCBI Taxonomy" id="2823519"/>
    <lineage>
        <taxon>Bacteria</taxon>
        <taxon>Bacillati</taxon>
        <taxon>Bacillota</taxon>
        <taxon>Bacilli</taxon>
        <taxon>Bacillales</taxon>
        <taxon>Bacillaceae</taxon>
        <taxon>Metabacillus</taxon>
    </lineage>
</organism>
<evidence type="ECO:0000256" key="1">
    <source>
        <dbReference type="ARBA" id="ARBA00004651"/>
    </source>
</evidence>
<keyword evidence="5 7" id="KW-1133">Transmembrane helix</keyword>
<evidence type="ECO:0000256" key="6">
    <source>
        <dbReference type="ARBA" id="ARBA00023136"/>
    </source>
</evidence>
<protein>
    <submittedName>
        <fullName evidence="9">Acyltransferase family protein</fullName>
    </submittedName>
</protein>
<feature type="transmembrane region" description="Helical" evidence="7">
    <location>
        <begin position="50"/>
        <end position="70"/>
    </location>
</feature>
<comment type="similarity">
    <text evidence="2">Belongs to the acyltransferase 3 family.</text>
</comment>
<feature type="transmembrane region" description="Helical" evidence="7">
    <location>
        <begin position="213"/>
        <end position="231"/>
    </location>
</feature>
<keyword evidence="3" id="KW-1003">Cell membrane</keyword>
<evidence type="ECO:0000256" key="4">
    <source>
        <dbReference type="ARBA" id="ARBA00022692"/>
    </source>
</evidence>
<feature type="transmembrane region" description="Helical" evidence="7">
    <location>
        <begin position="287"/>
        <end position="309"/>
    </location>
</feature>
<reference evidence="9 10" key="1">
    <citation type="submission" date="2021-04" db="EMBL/GenBank/DDBJ databases">
        <title>Metabacillus sp. strain KIGAM252 whole genome sequence.</title>
        <authorList>
            <person name="Seo M.-J."/>
            <person name="Cho E.-S."/>
            <person name="Hwang C.Y."/>
            <person name="Yoon D.J."/>
        </authorList>
    </citation>
    <scope>NUCLEOTIDE SEQUENCE [LARGE SCALE GENOMIC DNA]</scope>
    <source>
        <strain evidence="9 10">KIGAM252</strain>
    </source>
</reference>
<keyword evidence="4 7" id="KW-0812">Transmembrane</keyword>
<dbReference type="GO" id="GO:0016746">
    <property type="term" value="F:acyltransferase activity"/>
    <property type="evidence" value="ECO:0007669"/>
    <property type="project" value="UniProtKB-KW"/>
</dbReference>
<proteinExistence type="inferred from homology"/>
<comment type="subcellular location">
    <subcellularLocation>
        <location evidence="1">Cell membrane</location>
        <topology evidence="1">Multi-pass membrane protein</topology>
    </subcellularLocation>
</comment>
<feature type="transmembrane region" description="Helical" evidence="7">
    <location>
        <begin position="243"/>
        <end position="262"/>
    </location>
</feature>
<keyword evidence="6 7" id="KW-0472">Membrane</keyword>
<comment type="caution">
    <text evidence="9">The sequence shown here is derived from an EMBL/GenBank/DDBJ whole genome shotgun (WGS) entry which is preliminary data.</text>
</comment>
<dbReference type="PANTHER" id="PTHR40074">
    <property type="entry name" value="O-ACETYLTRANSFERASE WECH"/>
    <property type="match status" value="1"/>
</dbReference>
<dbReference type="RefSeq" id="WP_211561326.1">
    <property type="nucleotide sequence ID" value="NZ_JAGVRK010000001.1"/>
</dbReference>
<gene>
    <name evidence="9" type="ORF">J9317_18390</name>
</gene>
<evidence type="ECO:0000259" key="8">
    <source>
        <dbReference type="Pfam" id="PF01757"/>
    </source>
</evidence>
<evidence type="ECO:0000313" key="10">
    <source>
        <dbReference type="Proteomes" id="UP000682403"/>
    </source>
</evidence>
<name>A0ABS5LJD5_9BACI</name>
<keyword evidence="10" id="KW-1185">Reference proteome</keyword>
<sequence>MTKKRILYFDWLRVLATISVVVLHAAAPLLYEYDKIPDYEWWTGHIYDSVTRWCVPIFFMMSGALMLNPAKKEPADLFFRKRASKVLIPFAAWTVFYLLIQMKTGDIERTPVAAVKAILSDTVYYHLWFLYVIIGLYLITPILRVYISNASRRNIEFFLVLWFVCTAGFSLISKFFEVKMGFEAFPASGYIGYFVLGYYFYHYSFSNAAKNIYYVIGIAGVCTTLFVTRYLTKENNGTFDGFFYHYLNISTIFMSGAFFMFFKDLQEKTNPSSDSYKWLSPINKASMGIYLIHPFVFLLLEKFLGLSAFTFNPLYGIPLMAFLAISISFVITRILQRVPVLRSIVPS</sequence>
<feature type="transmembrane region" description="Helical" evidence="7">
    <location>
        <begin position="128"/>
        <end position="147"/>
    </location>
</feature>
<feature type="transmembrane region" description="Helical" evidence="7">
    <location>
        <begin position="315"/>
        <end position="335"/>
    </location>
</feature>